<evidence type="ECO:0000313" key="2">
    <source>
        <dbReference type="EnsemblPlants" id="PGSC0003DMT400058355"/>
    </source>
</evidence>
<dbReference type="HOGENOM" id="CLU_1322901_0_0_1"/>
<dbReference type="InParanoid" id="M1C2J2"/>
<dbReference type="ExpressionAtlas" id="M1C2J2">
    <property type="expression patterns" value="baseline"/>
</dbReference>
<dbReference type="Pfam" id="PF25597">
    <property type="entry name" value="SH3_retrovirus"/>
    <property type="match status" value="1"/>
</dbReference>
<dbReference type="EnsemblPlants" id="PGSC0003DMT400058355">
    <property type="protein sequence ID" value="PGSC0003DMT400058355"/>
    <property type="gene ID" value="PGSC0003DMG400022666"/>
</dbReference>
<dbReference type="OMA" id="KWIDEMQ"/>
<proteinExistence type="predicted"/>
<organism evidence="2 3">
    <name type="scientific">Solanum tuberosum</name>
    <name type="common">Potato</name>
    <dbReference type="NCBI Taxonomy" id="4113"/>
    <lineage>
        <taxon>Eukaryota</taxon>
        <taxon>Viridiplantae</taxon>
        <taxon>Streptophyta</taxon>
        <taxon>Embryophyta</taxon>
        <taxon>Tracheophyta</taxon>
        <taxon>Spermatophyta</taxon>
        <taxon>Magnoliopsida</taxon>
        <taxon>eudicotyledons</taxon>
        <taxon>Gunneridae</taxon>
        <taxon>Pentapetalae</taxon>
        <taxon>asterids</taxon>
        <taxon>lamiids</taxon>
        <taxon>Solanales</taxon>
        <taxon>Solanaceae</taxon>
        <taxon>Solanoideae</taxon>
        <taxon>Solaneae</taxon>
        <taxon>Solanum</taxon>
    </lineage>
</organism>
<dbReference type="PaxDb" id="4113-PGSC0003DMT400058355"/>
<dbReference type="KEGG" id="sot:107059771"/>
<dbReference type="Proteomes" id="UP000011115">
    <property type="component" value="Unassembled WGS sequence"/>
</dbReference>
<keyword evidence="3" id="KW-1185">Reference proteome</keyword>
<sequence>MMPTDVLKGQSPYQNFHKTRPKLDHLRTIGCLCYATKLINDDKFDPRADVCVMMGYSSTQKGYVIYNLSLKKFIVGRDVTFKEQDRLVDDDDMFNATLEFTDSHNPNNDVDHAAQLPNFEHVPLVVPENTCVDVLAMDNGELGIQNVATHITFTRVSHPPVWMKDCVAHMTDSPHPYSLANYMTYDKLSSTYQAYLSDLSADKEPRTS</sequence>
<evidence type="ECO:0000259" key="1">
    <source>
        <dbReference type="Pfam" id="PF25597"/>
    </source>
</evidence>
<protein>
    <recommendedName>
        <fullName evidence="1">Retroviral polymerase SH3-like domain-containing protein</fullName>
    </recommendedName>
</protein>
<dbReference type="OrthoDB" id="1306250at2759"/>
<name>M1C2J2_SOLTU</name>
<feature type="domain" description="Retroviral polymerase SH3-like" evidence="1">
    <location>
        <begin position="31"/>
        <end position="85"/>
    </location>
</feature>
<accession>M1C2J2</accession>
<dbReference type="RefSeq" id="XP_015162181.1">
    <property type="nucleotide sequence ID" value="XM_015306695.1"/>
</dbReference>
<dbReference type="GeneID" id="107059771"/>
<dbReference type="InterPro" id="IPR057670">
    <property type="entry name" value="SH3_retrovirus"/>
</dbReference>
<dbReference type="AlphaFoldDB" id="M1C2J2"/>
<dbReference type="Gramene" id="PGSC0003DMT400058355">
    <property type="protein sequence ID" value="PGSC0003DMT400058355"/>
    <property type="gene ID" value="PGSC0003DMG400022666"/>
</dbReference>
<evidence type="ECO:0000313" key="3">
    <source>
        <dbReference type="Proteomes" id="UP000011115"/>
    </source>
</evidence>
<reference evidence="3" key="1">
    <citation type="journal article" date="2011" name="Nature">
        <title>Genome sequence and analysis of the tuber crop potato.</title>
        <authorList>
            <consortium name="The Potato Genome Sequencing Consortium"/>
        </authorList>
    </citation>
    <scope>NUCLEOTIDE SEQUENCE [LARGE SCALE GENOMIC DNA]</scope>
    <source>
        <strain evidence="3">cv. DM1-3 516 R44</strain>
    </source>
</reference>
<gene>
    <name evidence="2" type="primary">LOC107059771</name>
</gene>
<dbReference type="STRING" id="4113.M1C2J2"/>
<reference evidence="2" key="2">
    <citation type="submission" date="2015-06" db="UniProtKB">
        <authorList>
            <consortium name="EnsemblPlants"/>
        </authorList>
    </citation>
    <scope>IDENTIFICATION</scope>
    <source>
        <strain evidence="2">DM1-3 516 R44</strain>
    </source>
</reference>
<dbReference type="eggNOG" id="KOG0017">
    <property type="taxonomic scope" value="Eukaryota"/>
</dbReference>